<dbReference type="SUPFAM" id="SSF48208">
    <property type="entry name" value="Six-hairpin glycosidases"/>
    <property type="match status" value="1"/>
</dbReference>
<sequence length="421" mass="48836">MFKNKKNILFSVIILICFVSCTKFKETKSALKSDINFDHFNHLYKEIDFKDTKVGIVHIYSQYPNYEYAIEPKEGFTCVDDVARAIVMLSKYLKENKKDDEAFNKLKKLTEFVLQMQNENGYFNNFIWNDLTINTTYKTSVAELNWWSLRALWSLETTYDLLKSDKNFVRRIEVATKKLLVNIKRDLPTTDLKTEIVETIKVPTWLPQKYASDQSALLILGLLKNYKRTADNDVKLLIDALAKGIMIMQKGDSSEYPYGAFLSWKNLWHAWGNSQAYALLKAGQEFNNQNYIDSALREIDNFYPYLLKKGFAEAFWIKKTEENSYTEIKRSSYPQIVYGLRPMIWAASEAYQYSKEEKYLNLVLDLESWLLGNNDAKSSIYNSSTGVSFDGIISPKEINKNSGAESTIESLLIFLETQKLN</sequence>
<dbReference type="AlphaFoldDB" id="A0A3B0QVS7"/>
<evidence type="ECO:0000313" key="1">
    <source>
        <dbReference type="EMBL" id="VAV83667.1"/>
    </source>
</evidence>
<protein>
    <submittedName>
        <fullName evidence="1">Exported protein</fullName>
    </submittedName>
</protein>
<accession>A0A3B0QVS7</accession>
<dbReference type="EMBL" id="UOEB01000096">
    <property type="protein sequence ID" value="VAV83667.1"/>
    <property type="molecule type" value="Genomic_DNA"/>
</dbReference>
<dbReference type="GO" id="GO:0005975">
    <property type="term" value="P:carbohydrate metabolic process"/>
    <property type="evidence" value="ECO:0007669"/>
    <property type="project" value="InterPro"/>
</dbReference>
<gene>
    <name evidence="1" type="ORF">MNBD_BACTEROID02-1233</name>
</gene>
<name>A0A3B0QVS7_9ZZZZ</name>
<reference evidence="1" key="1">
    <citation type="submission" date="2018-06" db="EMBL/GenBank/DDBJ databases">
        <authorList>
            <person name="Zhirakovskaya E."/>
        </authorList>
    </citation>
    <scope>NUCLEOTIDE SEQUENCE</scope>
</reference>
<dbReference type="InterPro" id="IPR008928">
    <property type="entry name" value="6-hairpin_glycosidase_sf"/>
</dbReference>
<proteinExistence type="predicted"/>
<organism evidence="1">
    <name type="scientific">hydrothermal vent metagenome</name>
    <dbReference type="NCBI Taxonomy" id="652676"/>
    <lineage>
        <taxon>unclassified sequences</taxon>
        <taxon>metagenomes</taxon>
        <taxon>ecological metagenomes</taxon>
    </lineage>
</organism>